<name>A0ACC2MA80_PERAE</name>
<organism evidence="1 2">
    <name type="scientific">Persea americana</name>
    <name type="common">Avocado</name>
    <dbReference type="NCBI Taxonomy" id="3435"/>
    <lineage>
        <taxon>Eukaryota</taxon>
        <taxon>Viridiplantae</taxon>
        <taxon>Streptophyta</taxon>
        <taxon>Embryophyta</taxon>
        <taxon>Tracheophyta</taxon>
        <taxon>Spermatophyta</taxon>
        <taxon>Magnoliopsida</taxon>
        <taxon>Magnoliidae</taxon>
        <taxon>Laurales</taxon>
        <taxon>Lauraceae</taxon>
        <taxon>Persea</taxon>
    </lineage>
</organism>
<protein>
    <submittedName>
        <fullName evidence="1">Uncharacterized protein</fullName>
    </submittedName>
</protein>
<evidence type="ECO:0000313" key="2">
    <source>
        <dbReference type="Proteomes" id="UP001234297"/>
    </source>
</evidence>
<dbReference type="EMBL" id="CM056813">
    <property type="protein sequence ID" value="KAJ8642328.1"/>
    <property type="molecule type" value="Genomic_DNA"/>
</dbReference>
<keyword evidence="2" id="KW-1185">Reference proteome</keyword>
<accession>A0ACC2MA80</accession>
<gene>
    <name evidence="1" type="ORF">MRB53_019022</name>
</gene>
<evidence type="ECO:0000313" key="1">
    <source>
        <dbReference type="EMBL" id="KAJ8642328.1"/>
    </source>
</evidence>
<reference evidence="1 2" key="1">
    <citation type="journal article" date="2022" name="Hortic Res">
        <title>A haplotype resolved chromosomal level avocado genome allows analysis of novel avocado genes.</title>
        <authorList>
            <person name="Nath O."/>
            <person name="Fletcher S.J."/>
            <person name="Hayward A."/>
            <person name="Shaw L.M."/>
            <person name="Masouleh A.K."/>
            <person name="Furtado A."/>
            <person name="Henry R.J."/>
            <person name="Mitter N."/>
        </authorList>
    </citation>
    <scope>NUCLEOTIDE SEQUENCE [LARGE SCALE GENOMIC DNA]</scope>
    <source>
        <strain evidence="2">cv. Hass</strain>
    </source>
</reference>
<dbReference type="Proteomes" id="UP001234297">
    <property type="component" value="Chromosome 5"/>
</dbReference>
<comment type="caution">
    <text evidence="1">The sequence shown here is derived from an EMBL/GenBank/DDBJ whole genome shotgun (WGS) entry which is preliminary data.</text>
</comment>
<proteinExistence type="predicted"/>
<sequence>MDGSCTWFCLDVAHYNWSTTEDRNSQVDMLHIQRASLASCALTASETLLQHWRQAPAVYFFFLLHAAVSAPPVRDSDDDYDNVKRRDDRGLHRNRTDKLGSVLLPVGDGRLPVTASRTRSKTENP</sequence>